<dbReference type="InterPro" id="IPR057023">
    <property type="entry name" value="PTP-SAK"/>
</dbReference>
<keyword evidence="6" id="KW-1185">Reference proteome</keyword>
<gene>
    <name evidence="5" type="ORF">DFJ66_4833</name>
</gene>
<evidence type="ECO:0000256" key="1">
    <source>
        <dbReference type="ARBA" id="ARBA00013064"/>
    </source>
</evidence>
<dbReference type="InterPro" id="IPR003595">
    <property type="entry name" value="Tyr_Pase_cat"/>
</dbReference>
<dbReference type="PROSITE" id="PS50206">
    <property type="entry name" value="RHODANESE_3"/>
    <property type="match status" value="1"/>
</dbReference>
<name>A0A495XB96_9PSEU</name>
<organism evidence="5 6">
    <name type="scientific">Saccharothrix variisporea</name>
    <dbReference type="NCBI Taxonomy" id="543527"/>
    <lineage>
        <taxon>Bacteria</taxon>
        <taxon>Bacillati</taxon>
        <taxon>Actinomycetota</taxon>
        <taxon>Actinomycetes</taxon>
        <taxon>Pseudonocardiales</taxon>
        <taxon>Pseudonocardiaceae</taxon>
        <taxon>Saccharothrix</taxon>
    </lineage>
</organism>
<dbReference type="InterPro" id="IPR000387">
    <property type="entry name" value="Tyr_Pase_dom"/>
</dbReference>
<keyword evidence="2" id="KW-0378">Hydrolase</keyword>
<feature type="domain" description="Tyrosine specific protein phosphatases" evidence="3">
    <location>
        <begin position="68"/>
        <end position="135"/>
    </location>
</feature>
<dbReference type="Pfam" id="PF22784">
    <property type="entry name" value="PTP-SAK"/>
    <property type="match status" value="1"/>
</dbReference>
<comment type="caution">
    <text evidence="5">The sequence shown here is derived from an EMBL/GenBank/DDBJ whole genome shotgun (WGS) entry which is preliminary data.</text>
</comment>
<dbReference type="SUPFAM" id="SSF52799">
    <property type="entry name" value="(Phosphotyrosine protein) phosphatases II"/>
    <property type="match status" value="1"/>
</dbReference>
<reference evidence="5 6" key="1">
    <citation type="submission" date="2018-10" db="EMBL/GenBank/DDBJ databases">
        <title>Sequencing the genomes of 1000 actinobacteria strains.</title>
        <authorList>
            <person name="Klenk H.-P."/>
        </authorList>
    </citation>
    <scope>NUCLEOTIDE SEQUENCE [LARGE SCALE GENOMIC DNA]</scope>
    <source>
        <strain evidence="5 6">DSM 43911</strain>
    </source>
</reference>
<sequence length="147" mass="15894">MYVVRPGRLSTAAHPEDVAEVERWTAAGVDVVVCALTDDEIAELDLADAPDAARDYRHLPIPDFGVPADLDAELHRLAADVRAGRHVVVHCWGGIGRSSLIAAALLVLDGAEPAGAWQAIAEARGREVPETDEQRAWLDDFARRVRA</sequence>
<dbReference type="InterPro" id="IPR029021">
    <property type="entry name" value="Prot-tyrosine_phosphatase-like"/>
</dbReference>
<evidence type="ECO:0000256" key="2">
    <source>
        <dbReference type="ARBA" id="ARBA00022801"/>
    </source>
</evidence>
<dbReference type="EC" id="3.1.3.48" evidence="1"/>
<dbReference type="OrthoDB" id="9806482at2"/>
<dbReference type="AlphaFoldDB" id="A0A495XB96"/>
<dbReference type="EMBL" id="RBXR01000001">
    <property type="protein sequence ID" value="RKT71540.1"/>
    <property type="molecule type" value="Genomic_DNA"/>
</dbReference>
<dbReference type="RefSeq" id="WP_121223924.1">
    <property type="nucleotide sequence ID" value="NZ_JBIUBA010000001.1"/>
</dbReference>
<protein>
    <recommendedName>
        <fullName evidence="1">protein-tyrosine-phosphatase</fullName>
        <ecNumber evidence="1">3.1.3.48</ecNumber>
    </recommendedName>
</protein>
<dbReference type="GO" id="GO:0004725">
    <property type="term" value="F:protein tyrosine phosphatase activity"/>
    <property type="evidence" value="ECO:0007669"/>
    <property type="project" value="UniProtKB-EC"/>
</dbReference>
<accession>A0A495XB96</accession>
<proteinExistence type="predicted"/>
<evidence type="ECO:0000313" key="6">
    <source>
        <dbReference type="Proteomes" id="UP000272729"/>
    </source>
</evidence>
<dbReference type="PROSITE" id="PS00383">
    <property type="entry name" value="TYR_PHOSPHATASE_1"/>
    <property type="match status" value="1"/>
</dbReference>
<dbReference type="PROSITE" id="PS50056">
    <property type="entry name" value="TYR_PHOSPHATASE_2"/>
    <property type="match status" value="1"/>
</dbReference>
<evidence type="ECO:0000259" key="3">
    <source>
        <dbReference type="PROSITE" id="PS50056"/>
    </source>
</evidence>
<dbReference type="InterPro" id="IPR001763">
    <property type="entry name" value="Rhodanese-like_dom"/>
</dbReference>
<dbReference type="SMART" id="SM00404">
    <property type="entry name" value="PTPc_motif"/>
    <property type="match status" value="1"/>
</dbReference>
<dbReference type="InterPro" id="IPR016130">
    <property type="entry name" value="Tyr_Pase_AS"/>
</dbReference>
<evidence type="ECO:0000313" key="5">
    <source>
        <dbReference type="EMBL" id="RKT71540.1"/>
    </source>
</evidence>
<dbReference type="FunFam" id="3.90.190.10:FF:000157">
    <property type="entry name" value="Protein-tyrosine phosphatase"/>
    <property type="match status" value="1"/>
</dbReference>
<dbReference type="Gene3D" id="3.90.190.10">
    <property type="entry name" value="Protein tyrosine phosphatase superfamily"/>
    <property type="match status" value="1"/>
</dbReference>
<dbReference type="Proteomes" id="UP000272729">
    <property type="component" value="Unassembled WGS sequence"/>
</dbReference>
<evidence type="ECO:0000259" key="4">
    <source>
        <dbReference type="PROSITE" id="PS50206"/>
    </source>
</evidence>
<dbReference type="InterPro" id="IPR050561">
    <property type="entry name" value="PTP"/>
</dbReference>
<dbReference type="PANTHER" id="PTHR23339">
    <property type="entry name" value="TYROSINE SPECIFIC PROTEIN PHOSPHATASE AND DUAL SPECIFICITY PROTEIN PHOSPHATASE"/>
    <property type="match status" value="1"/>
</dbReference>
<feature type="domain" description="Rhodanese" evidence="4">
    <location>
        <begin position="57"/>
        <end position="129"/>
    </location>
</feature>